<keyword evidence="9" id="KW-1185">Reference proteome</keyword>
<dbReference type="SUPFAM" id="SSF53955">
    <property type="entry name" value="Lysozyme-like"/>
    <property type="match status" value="1"/>
</dbReference>
<keyword evidence="2 7" id="KW-0929">Antimicrobial</keyword>
<protein>
    <recommendedName>
        <fullName evidence="7">Lysozyme</fullName>
        <ecNumber evidence="7">3.2.1.17</ecNumber>
    </recommendedName>
</protein>
<dbReference type="HAMAP" id="MF_04110">
    <property type="entry name" value="ENDOLYSIN_T4"/>
    <property type="match status" value="1"/>
</dbReference>
<dbReference type="InterPro" id="IPR034690">
    <property type="entry name" value="Endolysin_T4_type"/>
</dbReference>
<keyword evidence="4 7" id="KW-0378">Hydrolase</keyword>
<dbReference type="InterPro" id="IPR033907">
    <property type="entry name" value="Endolysin_autolysin"/>
</dbReference>
<dbReference type="Proteomes" id="UP000187158">
    <property type="component" value="Unassembled WGS sequence"/>
</dbReference>
<dbReference type="PANTHER" id="PTHR38107">
    <property type="match status" value="1"/>
</dbReference>
<dbReference type="InterPro" id="IPR023347">
    <property type="entry name" value="Lysozyme_dom_sf"/>
</dbReference>
<name>A0ABX3GIC8_9BACL</name>
<comment type="caution">
    <text evidence="8">The sequence shown here is derived from an EMBL/GenBank/DDBJ whole genome shotgun (WGS) entry which is preliminary data.</text>
</comment>
<dbReference type="InterPro" id="IPR023346">
    <property type="entry name" value="Lysozyme-like_dom_sf"/>
</dbReference>
<dbReference type="Pfam" id="PF00959">
    <property type="entry name" value="Phage_lysozyme"/>
    <property type="match status" value="1"/>
</dbReference>
<keyword evidence="5" id="KW-1035">Host cytoplasm</keyword>
<evidence type="ECO:0000313" key="9">
    <source>
        <dbReference type="Proteomes" id="UP000187158"/>
    </source>
</evidence>
<reference evidence="8 9" key="1">
    <citation type="submission" date="2016-11" db="EMBL/GenBank/DDBJ databases">
        <title>Paenibacillus species isolates.</title>
        <authorList>
            <person name="Beno S.M."/>
        </authorList>
    </citation>
    <scope>NUCLEOTIDE SEQUENCE [LARGE SCALE GENOMIC DNA]</scope>
    <source>
        <strain evidence="8 9">FSL H7-0433</strain>
    </source>
</reference>
<dbReference type="EC" id="3.2.1.17" evidence="7"/>
<dbReference type="InterPro" id="IPR051018">
    <property type="entry name" value="Bacteriophage_GH24"/>
</dbReference>
<sequence>MSRKISQVGISLIKSFEGCRLTAYKPVPTETYWTIGWGHYGPDVKAGMTITQAQADSMLLSDLAKYEAYVNDASYVPVTAWLSQNQFDALTSFCYNCGNGSLKKLCVGRTITEIAQNITKYNKGGGNVLAGLVRRRKAELDLYNKADVSIKIESPKNKEDDTLELTSYQWTMLSTQVKALLAAGTITDKTWLTKIDKKTLATSELAWLSFIVAKK</sequence>
<evidence type="ECO:0000256" key="6">
    <source>
        <dbReference type="ARBA" id="ARBA00023295"/>
    </source>
</evidence>
<evidence type="ECO:0000256" key="3">
    <source>
        <dbReference type="ARBA" id="ARBA00022638"/>
    </source>
</evidence>
<evidence type="ECO:0000256" key="1">
    <source>
        <dbReference type="ARBA" id="ARBA00000632"/>
    </source>
</evidence>
<dbReference type="Gene3D" id="1.10.530.40">
    <property type="match status" value="1"/>
</dbReference>
<keyword evidence="3 7" id="KW-0081">Bacteriolytic enzyme</keyword>
<gene>
    <name evidence="8" type="ORF">BSO21_28110</name>
</gene>
<evidence type="ECO:0000256" key="2">
    <source>
        <dbReference type="ARBA" id="ARBA00022529"/>
    </source>
</evidence>
<organism evidence="8 9">
    <name type="scientific">Paenibacillus odorifer</name>
    <dbReference type="NCBI Taxonomy" id="189426"/>
    <lineage>
        <taxon>Bacteria</taxon>
        <taxon>Bacillati</taxon>
        <taxon>Bacillota</taxon>
        <taxon>Bacilli</taxon>
        <taxon>Bacillales</taxon>
        <taxon>Paenibacillaceae</taxon>
        <taxon>Paenibacillus</taxon>
    </lineage>
</organism>
<evidence type="ECO:0000256" key="5">
    <source>
        <dbReference type="ARBA" id="ARBA00023200"/>
    </source>
</evidence>
<accession>A0ABX3GIC8</accession>
<dbReference type="EMBL" id="MPVP01000316">
    <property type="protein sequence ID" value="OMD13441.1"/>
    <property type="molecule type" value="Genomic_DNA"/>
</dbReference>
<evidence type="ECO:0000313" key="8">
    <source>
        <dbReference type="EMBL" id="OMD13441.1"/>
    </source>
</evidence>
<comment type="catalytic activity">
    <reaction evidence="1 7">
        <text>Hydrolysis of (1-&gt;4)-beta-linkages between N-acetylmuramic acid and N-acetyl-D-glucosamine residues in a peptidoglycan and between N-acetyl-D-glucosamine residues in chitodextrins.</text>
        <dbReference type="EC" id="3.2.1.17"/>
    </reaction>
</comment>
<keyword evidence="6 7" id="KW-0326">Glycosidase</keyword>
<proteinExistence type="inferred from homology"/>
<dbReference type="CDD" id="cd00737">
    <property type="entry name" value="lyz_endolysin_autolysin"/>
    <property type="match status" value="1"/>
</dbReference>
<evidence type="ECO:0000256" key="4">
    <source>
        <dbReference type="ARBA" id="ARBA00022801"/>
    </source>
</evidence>
<dbReference type="PANTHER" id="PTHR38107:SF3">
    <property type="entry name" value="LYSOZYME RRRD-RELATED"/>
    <property type="match status" value="1"/>
</dbReference>
<dbReference type="InterPro" id="IPR002196">
    <property type="entry name" value="Glyco_hydro_24"/>
</dbReference>
<evidence type="ECO:0000256" key="7">
    <source>
        <dbReference type="RuleBase" id="RU003788"/>
    </source>
</evidence>
<dbReference type="RefSeq" id="WP_076220354.1">
    <property type="nucleotide sequence ID" value="NZ_MPVP01000316.1"/>
</dbReference>
<comment type="similarity">
    <text evidence="7">Belongs to the glycosyl hydrolase 24 family.</text>
</comment>